<dbReference type="Proteomes" id="UP000019118">
    <property type="component" value="Unassembled WGS sequence"/>
</dbReference>
<evidence type="ECO:0000313" key="3">
    <source>
        <dbReference type="Proteomes" id="UP000019118"/>
    </source>
</evidence>
<dbReference type="InterPro" id="IPR005135">
    <property type="entry name" value="Endo/exonuclease/phosphatase"/>
</dbReference>
<sequence length="241" mass="27888">MLIGDFNAKLGHKEDETETPLGTHGFGVRNERGQTLLEFLLQHNLFAMNSFYRKAPQRKWTWASPDGSTKNEIDFIISNRKEIVRDVTVLNKFSMGSDHRLVRSKISINIKNERRKLIKQPTSSKWRPLRDEIQYQHRMESQLAPMKNVLDPNIEDLNSLITNSIKTAVKECQTQSTQRNEKLKENGEVDVGCITRRQDPKYNIKGEIRSDRRGYPYNNLKMELGRSCGATDGQSLDKKDH</sequence>
<accession>A0AAR5PLU5</accession>
<dbReference type="SUPFAM" id="SSF56219">
    <property type="entry name" value="DNase I-like"/>
    <property type="match status" value="1"/>
</dbReference>
<protein>
    <recommendedName>
        <fullName evidence="1">Endonuclease/exonuclease/phosphatase domain-containing protein</fullName>
    </recommendedName>
</protein>
<name>A0AAR5PLU5_DENPD</name>
<feature type="domain" description="Endonuclease/exonuclease/phosphatase" evidence="1">
    <location>
        <begin position="2"/>
        <end position="102"/>
    </location>
</feature>
<dbReference type="InterPro" id="IPR036691">
    <property type="entry name" value="Endo/exonu/phosph_ase_sf"/>
</dbReference>
<reference evidence="3" key="1">
    <citation type="journal article" date="2013" name="Genome Biol.">
        <title>Draft genome of the mountain pine beetle, Dendroctonus ponderosae Hopkins, a major forest pest.</title>
        <authorList>
            <person name="Keeling C.I."/>
            <person name="Yuen M.M."/>
            <person name="Liao N.Y."/>
            <person name="Docking T.R."/>
            <person name="Chan S.K."/>
            <person name="Taylor G.A."/>
            <person name="Palmquist D.L."/>
            <person name="Jackman S.D."/>
            <person name="Nguyen A."/>
            <person name="Li M."/>
            <person name="Henderson H."/>
            <person name="Janes J.K."/>
            <person name="Zhao Y."/>
            <person name="Pandoh P."/>
            <person name="Moore R."/>
            <person name="Sperling F.A."/>
            <person name="Huber D.P."/>
            <person name="Birol I."/>
            <person name="Jones S.J."/>
            <person name="Bohlmann J."/>
        </authorList>
    </citation>
    <scope>NUCLEOTIDE SEQUENCE</scope>
</reference>
<dbReference type="GO" id="GO:0003824">
    <property type="term" value="F:catalytic activity"/>
    <property type="evidence" value="ECO:0007669"/>
    <property type="project" value="InterPro"/>
</dbReference>
<evidence type="ECO:0000259" key="1">
    <source>
        <dbReference type="Pfam" id="PF14529"/>
    </source>
</evidence>
<dbReference type="EnsemblMetazoa" id="XM_019906177.1">
    <property type="protein sequence ID" value="XP_019761736.1"/>
    <property type="gene ID" value="LOC109538788"/>
</dbReference>
<organism evidence="2 3">
    <name type="scientific">Dendroctonus ponderosae</name>
    <name type="common">Mountain pine beetle</name>
    <dbReference type="NCBI Taxonomy" id="77166"/>
    <lineage>
        <taxon>Eukaryota</taxon>
        <taxon>Metazoa</taxon>
        <taxon>Ecdysozoa</taxon>
        <taxon>Arthropoda</taxon>
        <taxon>Hexapoda</taxon>
        <taxon>Insecta</taxon>
        <taxon>Pterygota</taxon>
        <taxon>Neoptera</taxon>
        <taxon>Endopterygota</taxon>
        <taxon>Coleoptera</taxon>
        <taxon>Polyphaga</taxon>
        <taxon>Cucujiformia</taxon>
        <taxon>Curculionidae</taxon>
        <taxon>Scolytinae</taxon>
        <taxon>Dendroctonus</taxon>
    </lineage>
</organism>
<proteinExistence type="predicted"/>
<dbReference type="Gene3D" id="3.60.10.10">
    <property type="entry name" value="Endonuclease/exonuclease/phosphatase"/>
    <property type="match status" value="1"/>
</dbReference>
<evidence type="ECO:0000313" key="2">
    <source>
        <dbReference type="EnsemblMetazoa" id="XP_019761736.1"/>
    </source>
</evidence>
<dbReference type="Pfam" id="PF14529">
    <property type="entry name" value="Exo_endo_phos_2"/>
    <property type="match status" value="1"/>
</dbReference>
<dbReference type="AlphaFoldDB" id="A0AAR5PLU5"/>
<reference evidence="2" key="2">
    <citation type="submission" date="2024-08" db="UniProtKB">
        <authorList>
            <consortium name="EnsemblMetazoa"/>
        </authorList>
    </citation>
    <scope>IDENTIFICATION</scope>
</reference>
<keyword evidence="3" id="KW-1185">Reference proteome</keyword>